<keyword evidence="4" id="KW-0802">TPR repeat</keyword>
<evidence type="ECO:0000313" key="7">
    <source>
        <dbReference type="Proteomes" id="UP001324993"/>
    </source>
</evidence>
<evidence type="ECO:0000256" key="5">
    <source>
        <dbReference type="ARBA" id="ARBA00038253"/>
    </source>
</evidence>
<evidence type="ECO:0000256" key="3">
    <source>
        <dbReference type="ARBA" id="ARBA00022737"/>
    </source>
</evidence>
<organism evidence="6 7">
    <name type="scientific">Coraliomargarita algicola</name>
    <dbReference type="NCBI Taxonomy" id="3092156"/>
    <lineage>
        <taxon>Bacteria</taxon>
        <taxon>Pseudomonadati</taxon>
        <taxon>Verrucomicrobiota</taxon>
        <taxon>Opitutia</taxon>
        <taxon>Puniceicoccales</taxon>
        <taxon>Coraliomargaritaceae</taxon>
        <taxon>Coraliomargarita</taxon>
    </lineage>
</organism>
<gene>
    <name evidence="6" type="ORF">SH580_21190</name>
</gene>
<dbReference type="RefSeq" id="WP_319832801.1">
    <property type="nucleotide sequence ID" value="NZ_CP138858.1"/>
</dbReference>
<dbReference type="SMART" id="SM00028">
    <property type="entry name" value="TPR"/>
    <property type="match status" value="4"/>
</dbReference>
<evidence type="ECO:0000313" key="6">
    <source>
        <dbReference type="EMBL" id="WPJ95934.1"/>
    </source>
</evidence>
<proteinExistence type="inferred from homology"/>
<accession>A0ABZ0RKZ6</accession>
<evidence type="ECO:0000256" key="2">
    <source>
        <dbReference type="ARBA" id="ARBA00022490"/>
    </source>
</evidence>
<sequence length="605" mass="68753">MVWRVLRFENKELIEDFQTFDTKYGQTQSAVVIRYFLGLGYLIEEEYQKALDNFEFVIADSNTRFKADASFRKALAVMGLDRIEEARDLVTQFISDYPNNPLRGQAELILGNLVDLMGNADEALVHYYLVEQHSDDLGLIASAELKVSRILVDKREVTTAIDRLSAFIEAYEASAETIPVVAALAAIYSDSGQPRVALSILKDPLTRFFTLIEVEKIDTLLVDYIKKDRAVRKMEIATKAFFEAVADSPVLFRELINDRAKQYRYFKKHTQIDALVREHFVGDDIFRNAVKAYFKKEDEIEAAIAAAETAANTEISIAKSVVVEELPPIMELEVVTKLQARIAELNEKIPKQTADEWLGTQLTAAKLSGNAALELRILTALAKTQNPEDIPSFDTALFFQDPEIWEQLGIAGKLWIMREVAKQDPVQVVAELDRSRIQYMNTDYELEMHSLLAKTYRRMGKLEASVEAYRTLIKRFSQANESGEAMLEIGRMEIELGNYESARQQLELILHRNDWRGQMHGDALLWIGRAYVAEGKYSDAHGFFERIILGYPGFSELLAQGYYEDIQVLKKMGHADSVQTVYEAFKLTPGLENTIAGALIRKEFE</sequence>
<dbReference type="InterPro" id="IPR051476">
    <property type="entry name" value="Bac_ResReg_Asp_Phosphatase"/>
</dbReference>
<dbReference type="InterPro" id="IPR019734">
    <property type="entry name" value="TPR_rpt"/>
</dbReference>
<evidence type="ECO:0000256" key="4">
    <source>
        <dbReference type="ARBA" id="ARBA00022803"/>
    </source>
</evidence>
<dbReference type="SUPFAM" id="SSF48452">
    <property type="entry name" value="TPR-like"/>
    <property type="match status" value="2"/>
</dbReference>
<protein>
    <submittedName>
        <fullName evidence="6">Tetratricopeptide repeat protein</fullName>
    </submittedName>
</protein>
<keyword evidence="7" id="KW-1185">Reference proteome</keyword>
<keyword evidence="2" id="KW-0963">Cytoplasm</keyword>
<comment type="similarity">
    <text evidence="5">Belongs to the Rap family.</text>
</comment>
<dbReference type="Pfam" id="PF13174">
    <property type="entry name" value="TPR_6"/>
    <property type="match status" value="1"/>
</dbReference>
<dbReference type="Pfam" id="PF13432">
    <property type="entry name" value="TPR_16"/>
    <property type="match status" value="1"/>
</dbReference>
<evidence type="ECO:0000256" key="1">
    <source>
        <dbReference type="ARBA" id="ARBA00004496"/>
    </source>
</evidence>
<comment type="subcellular location">
    <subcellularLocation>
        <location evidence="1">Cytoplasm</location>
    </subcellularLocation>
</comment>
<dbReference type="PANTHER" id="PTHR46630">
    <property type="entry name" value="TETRATRICOPEPTIDE REPEAT PROTEIN 29"/>
    <property type="match status" value="1"/>
</dbReference>
<keyword evidence="3" id="KW-0677">Repeat</keyword>
<name>A0ABZ0RKZ6_9BACT</name>
<dbReference type="Proteomes" id="UP001324993">
    <property type="component" value="Chromosome"/>
</dbReference>
<dbReference type="PANTHER" id="PTHR46630:SF1">
    <property type="entry name" value="TETRATRICOPEPTIDE REPEAT PROTEIN 29"/>
    <property type="match status" value="1"/>
</dbReference>
<dbReference type="EMBL" id="CP138858">
    <property type="protein sequence ID" value="WPJ95934.1"/>
    <property type="molecule type" value="Genomic_DNA"/>
</dbReference>
<dbReference type="Gene3D" id="1.25.40.10">
    <property type="entry name" value="Tetratricopeptide repeat domain"/>
    <property type="match status" value="2"/>
</dbReference>
<reference evidence="6 7" key="1">
    <citation type="submission" date="2023-11" db="EMBL/GenBank/DDBJ databases">
        <title>Coraliomargarita sp. nov., isolated from marine algae.</title>
        <authorList>
            <person name="Lee J.K."/>
            <person name="Baek J.H."/>
            <person name="Kim J.M."/>
            <person name="Choi D.G."/>
            <person name="Jeon C.O."/>
        </authorList>
    </citation>
    <scope>NUCLEOTIDE SEQUENCE [LARGE SCALE GENOMIC DNA]</scope>
    <source>
        <strain evidence="6 7">J2-16</strain>
    </source>
</reference>
<dbReference type="InterPro" id="IPR011990">
    <property type="entry name" value="TPR-like_helical_dom_sf"/>
</dbReference>